<dbReference type="EMBL" id="CAJOBI010235708">
    <property type="protein sequence ID" value="CAF5074370.1"/>
    <property type="molecule type" value="Genomic_DNA"/>
</dbReference>
<organism evidence="2 3">
    <name type="scientific">Rotaria magnacalcarata</name>
    <dbReference type="NCBI Taxonomy" id="392030"/>
    <lineage>
        <taxon>Eukaryota</taxon>
        <taxon>Metazoa</taxon>
        <taxon>Spiralia</taxon>
        <taxon>Gnathifera</taxon>
        <taxon>Rotifera</taxon>
        <taxon>Eurotatoria</taxon>
        <taxon>Bdelloidea</taxon>
        <taxon>Philodinida</taxon>
        <taxon>Philodinidae</taxon>
        <taxon>Rotaria</taxon>
    </lineage>
</organism>
<evidence type="ECO:0000313" key="2">
    <source>
        <dbReference type="EMBL" id="CAF5074370.1"/>
    </source>
</evidence>
<feature type="non-terminal residue" evidence="2">
    <location>
        <position position="1"/>
    </location>
</feature>
<accession>A0A8S3EGT6</accession>
<name>A0A8S3EGT6_9BILA</name>
<gene>
    <name evidence="2" type="ORF">SMN809_LOCUS60447</name>
</gene>
<evidence type="ECO:0000313" key="3">
    <source>
        <dbReference type="Proteomes" id="UP000676336"/>
    </source>
</evidence>
<evidence type="ECO:0000256" key="1">
    <source>
        <dbReference type="SAM" id="MobiDB-lite"/>
    </source>
</evidence>
<sequence>IGRGGASRGEGGEGRGRGRGDSRGRGRGRRGQRPKEDSTKAWVPVTKLG</sequence>
<reference evidence="2" key="1">
    <citation type="submission" date="2021-02" db="EMBL/GenBank/DDBJ databases">
        <authorList>
            <person name="Nowell W R."/>
        </authorList>
    </citation>
    <scope>NUCLEOTIDE SEQUENCE</scope>
</reference>
<dbReference type="Proteomes" id="UP000676336">
    <property type="component" value="Unassembled WGS sequence"/>
</dbReference>
<feature type="compositionally biased region" description="Basic and acidic residues" evidence="1">
    <location>
        <begin position="10"/>
        <end position="24"/>
    </location>
</feature>
<protein>
    <submittedName>
        <fullName evidence="2">Uncharacterized protein</fullName>
    </submittedName>
</protein>
<feature type="non-terminal residue" evidence="2">
    <location>
        <position position="49"/>
    </location>
</feature>
<feature type="region of interest" description="Disordered" evidence="1">
    <location>
        <begin position="1"/>
        <end position="49"/>
    </location>
</feature>
<dbReference type="AlphaFoldDB" id="A0A8S3EGT6"/>
<proteinExistence type="predicted"/>
<comment type="caution">
    <text evidence="2">The sequence shown here is derived from an EMBL/GenBank/DDBJ whole genome shotgun (WGS) entry which is preliminary data.</text>
</comment>